<sequence length="209" mass="22353">MYNSLGQTPCAVEAAILAQCDTGCVCNIPMYSLASACSACEQDAWSSWADWFTTHNCTSQQLDSSHIIVPNTTRVPHWAFSDVHDAWNASEAQSAGGLPESTVIVSTTVLPSLPSTPAHSDMPHPNVSSTGTKAAIAMGTLGVVSAFTLLGFLLVRAHRRASTKRFGDLVQSRLFEVPGNTVARESVRMGEGPFQRQYEQAIARAKLAA</sequence>
<evidence type="ECO:0000313" key="2">
    <source>
        <dbReference type="Proteomes" id="UP000814033"/>
    </source>
</evidence>
<evidence type="ECO:0000313" key="1">
    <source>
        <dbReference type="EMBL" id="KAI0045418.1"/>
    </source>
</evidence>
<dbReference type="EMBL" id="MU275952">
    <property type="protein sequence ID" value="KAI0045418.1"/>
    <property type="molecule type" value="Genomic_DNA"/>
</dbReference>
<organism evidence="1 2">
    <name type="scientific">Auriscalpium vulgare</name>
    <dbReference type="NCBI Taxonomy" id="40419"/>
    <lineage>
        <taxon>Eukaryota</taxon>
        <taxon>Fungi</taxon>
        <taxon>Dikarya</taxon>
        <taxon>Basidiomycota</taxon>
        <taxon>Agaricomycotina</taxon>
        <taxon>Agaricomycetes</taxon>
        <taxon>Russulales</taxon>
        <taxon>Auriscalpiaceae</taxon>
        <taxon>Auriscalpium</taxon>
    </lineage>
</organism>
<gene>
    <name evidence="1" type="ORF">FA95DRAFT_1561135</name>
</gene>
<accession>A0ACB8RMS5</accession>
<reference evidence="1" key="2">
    <citation type="journal article" date="2022" name="New Phytol.">
        <title>Evolutionary transition to the ectomycorrhizal habit in the genomes of a hyperdiverse lineage of mushroom-forming fungi.</title>
        <authorList>
            <person name="Looney B."/>
            <person name="Miyauchi S."/>
            <person name="Morin E."/>
            <person name="Drula E."/>
            <person name="Courty P.E."/>
            <person name="Kohler A."/>
            <person name="Kuo A."/>
            <person name="LaButti K."/>
            <person name="Pangilinan J."/>
            <person name="Lipzen A."/>
            <person name="Riley R."/>
            <person name="Andreopoulos W."/>
            <person name="He G."/>
            <person name="Johnson J."/>
            <person name="Nolan M."/>
            <person name="Tritt A."/>
            <person name="Barry K.W."/>
            <person name="Grigoriev I.V."/>
            <person name="Nagy L.G."/>
            <person name="Hibbett D."/>
            <person name="Henrissat B."/>
            <person name="Matheny P.B."/>
            <person name="Labbe J."/>
            <person name="Martin F.M."/>
        </authorList>
    </citation>
    <scope>NUCLEOTIDE SEQUENCE</scope>
    <source>
        <strain evidence="1">FP105234-sp</strain>
    </source>
</reference>
<keyword evidence="2" id="KW-1185">Reference proteome</keyword>
<reference evidence="1" key="1">
    <citation type="submission" date="2021-02" db="EMBL/GenBank/DDBJ databases">
        <authorList>
            <consortium name="DOE Joint Genome Institute"/>
            <person name="Ahrendt S."/>
            <person name="Looney B.P."/>
            <person name="Miyauchi S."/>
            <person name="Morin E."/>
            <person name="Drula E."/>
            <person name="Courty P.E."/>
            <person name="Chicoki N."/>
            <person name="Fauchery L."/>
            <person name="Kohler A."/>
            <person name="Kuo A."/>
            <person name="Labutti K."/>
            <person name="Pangilinan J."/>
            <person name="Lipzen A."/>
            <person name="Riley R."/>
            <person name="Andreopoulos W."/>
            <person name="He G."/>
            <person name="Johnson J."/>
            <person name="Barry K.W."/>
            <person name="Grigoriev I.V."/>
            <person name="Nagy L."/>
            <person name="Hibbett D."/>
            <person name="Henrissat B."/>
            <person name="Matheny P.B."/>
            <person name="Labbe J."/>
            <person name="Martin F."/>
        </authorList>
    </citation>
    <scope>NUCLEOTIDE SEQUENCE</scope>
    <source>
        <strain evidence="1">FP105234-sp</strain>
    </source>
</reference>
<comment type="caution">
    <text evidence="1">The sequence shown here is derived from an EMBL/GenBank/DDBJ whole genome shotgun (WGS) entry which is preliminary data.</text>
</comment>
<dbReference type="Proteomes" id="UP000814033">
    <property type="component" value="Unassembled WGS sequence"/>
</dbReference>
<protein>
    <submittedName>
        <fullName evidence="1">Uncharacterized protein</fullName>
    </submittedName>
</protein>
<proteinExistence type="predicted"/>
<name>A0ACB8RMS5_9AGAM</name>